<keyword evidence="2" id="KW-1185">Reference proteome</keyword>
<dbReference type="AlphaFoldDB" id="A0A5J6LC79"/>
<reference evidence="1 2" key="1">
    <citation type="submission" date="2019-09" db="EMBL/GenBank/DDBJ databases">
        <title>Nitrincola iocasae sp. nov., a bacterium isolated from the sediment collected at a cold seep field in South China Sea.</title>
        <authorList>
            <person name="Zhang H."/>
            <person name="Wang H."/>
            <person name="Li C."/>
        </authorList>
    </citation>
    <scope>NUCLEOTIDE SEQUENCE [LARGE SCALE GENOMIC DNA]</scope>
    <source>
        <strain evidence="1 2">KXZD1103</strain>
    </source>
</reference>
<proteinExistence type="predicted"/>
<organism evidence="1 2">
    <name type="scientific">Nitrincola iocasae</name>
    <dbReference type="NCBI Taxonomy" id="2614693"/>
    <lineage>
        <taxon>Bacteria</taxon>
        <taxon>Pseudomonadati</taxon>
        <taxon>Pseudomonadota</taxon>
        <taxon>Gammaproteobacteria</taxon>
        <taxon>Oceanospirillales</taxon>
        <taxon>Oceanospirillaceae</taxon>
        <taxon>Nitrincola</taxon>
    </lineage>
</organism>
<dbReference type="KEGG" id="nik:F5I99_07095"/>
<accession>A0A5J6LC79</accession>
<evidence type="ECO:0000313" key="2">
    <source>
        <dbReference type="Proteomes" id="UP000325606"/>
    </source>
</evidence>
<evidence type="ECO:0000313" key="1">
    <source>
        <dbReference type="EMBL" id="QEW06284.1"/>
    </source>
</evidence>
<evidence type="ECO:0008006" key="3">
    <source>
        <dbReference type="Google" id="ProtNLM"/>
    </source>
</evidence>
<protein>
    <recommendedName>
        <fullName evidence="3">Lipoprotein</fullName>
    </recommendedName>
</protein>
<dbReference type="Proteomes" id="UP000325606">
    <property type="component" value="Chromosome"/>
</dbReference>
<dbReference type="PROSITE" id="PS51257">
    <property type="entry name" value="PROKAR_LIPOPROTEIN"/>
    <property type="match status" value="1"/>
</dbReference>
<dbReference type="RefSeq" id="WP_151054476.1">
    <property type="nucleotide sequence ID" value="NZ_CP044222.1"/>
</dbReference>
<dbReference type="EMBL" id="CP044222">
    <property type="protein sequence ID" value="QEW06284.1"/>
    <property type="molecule type" value="Genomic_DNA"/>
</dbReference>
<name>A0A5J6LC79_9GAMM</name>
<gene>
    <name evidence="1" type="ORF">F5I99_07095</name>
</gene>
<sequence>MLDKGAWRVRVIRSLILLSLMALSGCVGLSLTGSTEKHYQRGWVSVDDEQFYLRSCQRVARVPVVAVPSELRRLFNQRGVSAPLYVEWLGAFANTAGEIRIDELRYVSVDPSSCQQTLAGVLLHAQGYAPGWQANITEDKVSVFLPQQRRTLVFPINLIVREGADWVWGSDIEVRQRKHHLSLRVQPTACQDTRNWFGLAVEMELDGRIYTGCAKRGNLARLALFSGYQLTDNVATRDVRLNLDPDGGAGLTEDYLNNQPALTSKGHWQLLSGGRLLVTLDDPDPQLRQEALLFDMAADGSLYMRGFHPRYGHNGLRLQPAGTPMPWESGGRRQVP</sequence>